<dbReference type="InterPro" id="IPR026906">
    <property type="entry name" value="LRR_5"/>
</dbReference>
<dbReference type="PANTHER" id="PTHR45661:SF3">
    <property type="entry name" value="IG-LIKE DOMAIN-CONTAINING PROTEIN"/>
    <property type="match status" value="1"/>
</dbReference>
<keyword evidence="2" id="KW-1185">Reference proteome</keyword>
<dbReference type="InterPro" id="IPR032675">
    <property type="entry name" value="LRR_dom_sf"/>
</dbReference>
<evidence type="ECO:0000313" key="1">
    <source>
        <dbReference type="EMBL" id="KAK8892727.1"/>
    </source>
</evidence>
<dbReference type="EMBL" id="JAPFFF010000004">
    <property type="protein sequence ID" value="KAK8892727.1"/>
    <property type="molecule type" value="Genomic_DNA"/>
</dbReference>
<dbReference type="Proteomes" id="UP001470230">
    <property type="component" value="Unassembled WGS sequence"/>
</dbReference>
<sequence>MKLKVVAIPPNINSIGDSSFQWCSSLVQVSLPTSVTMICSCAFLGCSSLERIEIPRFVRLIGRDAFKGCSSQRRIEIPSSVESIGYNAFKDCTLLEHVTLLTKNIKCNRLSTFEKCASLKQITIPSSVTIIHDNAFKGCCTLRVVIPSSVEKFGRDIFNGVVSLEISGTIKEIPDSMFFNHLDLKEIFLSNSLCLRAIFSKAFYTCNNLTHITFPSSLKLIYGCAFM</sequence>
<evidence type="ECO:0008006" key="3">
    <source>
        <dbReference type="Google" id="ProtNLM"/>
    </source>
</evidence>
<dbReference type="InterPro" id="IPR053139">
    <property type="entry name" value="Surface_bspA-like"/>
</dbReference>
<proteinExistence type="predicted"/>
<dbReference type="PANTHER" id="PTHR45661">
    <property type="entry name" value="SURFACE ANTIGEN"/>
    <property type="match status" value="1"/>
</dbReference>
<gene>
    <name evidence="1" type="ORF">M9Y10_029968</name>
</gene>
<comment type="caution">
    <text evidence="1">The sequence shown here is derived from an EMBL/GenBank/DDBJ whole genome shotgun (WGS) entry which is preliminary data.</text>
</comment>
<protein>
    <recommendedName>
        <fullName evidence="3">Surface antigen BspA-like</fullName>
    </recommendedName>
</protein>
<dbReference type="Gene3D" id="3.80.10.10">
    <property type="entry name" value="Ribonuclease Inhibitor"/>
    <property type="match status" value="3"/>
</dbReference>
<dbReference type="SUPFAM" id="SSF52058">
    <property type="entry name" value="L domain-like"/>
    <property type="match status" value="1"/>
</dbReference>
<organism evidence="1 2">
    <name type="scientific">Tritrichomonas musculus</name>
    <dbReference type="NCBI Taxonomy" id="1915356"/>
    <lineage>
        <taxon>Eukaryota</taxon>
        <taxon>Metamonada</taxon>
        <taxon>Parabasalia</taxon>
        <taxon>Tritrichomonadida</taxon>
        <taxon>Tritrichomonadidae</taxon>
        <taxon>Tritrichomonas</taxon>
    </lineage>
</organism>
<accession>A0ABR2KQP3</accession>
<name>A0ABR2KQP3_9EUKA</name>
<dbReference type="Pfam" id="PF13306">
    <property type="entry name" value="LRR_5"/>
    <property type="match status" value="2"/>
</dbReference>
<reference evidence="1 2" key="1">
    <citation type="submission" date="2024-04" db="EMBL/GenBank/DDBJ databases">
        <title>Tritrichomonas musculus Genome.</title>
        <authorList>
            <person name="Alves-Ferreira E."/>
            <person name="Grigg M."/>
            <person name="Lorenzi H."/>
            <person name="Galac M."/>
        </authorList>
    </citation>
    <scope>NUCLEOTIDE SEQUENCE [LARGE SCALE GENOMIC DNA]</scope>
    <source>
        <strain evidence="1 2">EAF2021</strain>
    </source>
</reference>
<evidence type="ECO:0000313" key="2">
    <source>
        <dbReference type="Proteomes" id="UP001470230"/>
    </source>
</evidence>